<accession>K5WW54</accession>
<dbReference type="PANTHER" id="PTHR12277">
    <property type="entry name" value="ALPHA/BETA HYDROLASE DOMAIN-CONTAINING PROTEIN"/>
    <property type="match status" value="1"/>
</dbReference>
<evidence type="ECO:0000259" key="1">
    <source>
        <dbReference type="Pfam" id="PF01764"/>
    </source>
</evidence>
<dbReference type="OMA" id="FLGIKAM"/>
<dbReference type="Pfam" id="PF01764">
    <property type="entry name" value="Lipase_3"/>
    <property type="match status" value="1"/>
</dbReference>
<reference evidence="3" key="1">
    <citation type="journal article" date="2012" name="Proc. Natl. Acad. Sci. U.S.A.">
        <title>Genome sequence of the button mushroom Agaricus bisporus reveals mechanisms governing adaptation to a humic-rich ecological niche.</title>
        <authorList>
            <person name="Morin E."/>
            <person name="Kohler A."/>
            <person name="Baker A.R."/>
            <person name="Foulongne-Oriol M."/>
            <person name="Lombard V."/>
            <person name="Nagy L.G."/>
            <person name="Ohm R.A."/>
            <person name="Patyshakuliyeva A."/>
            <person name="Brun A."/>
            <person name="Aerts A.L."/>
            <person name="Bailey A.M."/>
            <person name="Billette C."/>
            <person name="Coutinho P.M."/>
            <person name="Deakin G."/>
            <person name="Doddapaneni H."/>
            <person name="Floudas D."/>
            <person name="Grimwood J."/>
            <person name="Hilden K."/>
            <person name="Kuees U."/>
            <person name="LaButti K.M."/>
            <person name="Lapidus A."/>
            <person name="Lindquist E.A."/>
            <person name="Lucas S.M."/>
            <person name="Murat C."/>
            <person name="Riley R.W."/>
            <person name="Salamov A.A."/>
            <person name="Schmutz J."/>
            <person name="Subramanian V."/>
            <person name="Woesten H.A.B."/>
            <person name="Xu J."/>
            <person name="Eastwood D.C."/>
            <person name="Foster G.D."/>
            <person name="Sonnenberg A.S."/>
            <person name="Cullen D."/>
            <person name="de Vries R.P."/>
            <person name="Lundell T."/>
            <person name="Hibbett D.S."/>
            <person name="Henrissat B."/>
            <person name="Burton K.S."/>
            <person name="Kerrigan R.W."/>
            <person name="Challen M.P."/>
            <person name="Grigoriev I.V."/>
            <person name="Martin F."/>
        </authorList>
    </citation>
    <scope>NUCLEOTIDE SEQUENCE [LARGE SCALE GENOMIC DNA]</scope>
    <source>
        <strain evidence="3">JB137-S8 / ATCC MYA-4627 / FGSC 10392</strain>
    </source>
</reference>
<dbReference type="PANTHER" id="PTHR12277:SF64">
    <property type="entry name" value="SUPERFAMILY HYDROLASE, PUTATIVE (AFU_ORTHOLOGUE AFUA_3G01760)-RELATED"/>
    <property type="match status" value="1"/>
</dbReference>
<organism evidence="2 3">
    <name type="scientific">Agaricus bisporus var. burnettii (strain JB137-S8 / ATCC MYA-4627 / FGSC 10392)</name>
    <name type="common">White button mushroom</name>
    <dbReference type="NCBI Taxonomy" id="597362"/>
    <lineage>
        <taxon>Eukaryota</taxon>
        <taxon>Fungi</taxon>
        <taxon>Dikarya</taxon>
        <taxon>Basidiomycota</taxon>
        <taxon>Agaricomycotina</taxon>
        <taxon>Agaricomycetes</taxon>
        <taxon>Agaricomycetidae</taxon>
        <taxon>Agaricales</taxon>
        <taxon>Agaricineae</taxon>
        <taxon>Agaricaceae</taxon>
        <taxon>Agaricus</taxon>
    </lineage>
</organism>
<dbReference type="GO" id="GO:0016020">
    <property type="term" value="C:membrane"/>
    <property type="evidence" value="ECO:0007669"/>
    <property type="project" value="TreeGrafter"/>
</dbReference>
<dbReference type="InterPro" id="IPR002921">
    <property type="entry name" value="Fungal_lipase-type"/>
</dbReference>
<sequence length="228" mass="25842">MQQVLFTAFQCSTTSFDLYPHPSHPGLGSLQSHLVLTGNPTPRRPTQKGIIQDYTDTLVYVLRRFPKARIVIYGHSLGGAAAICTLSQLESSCSGSSRCNTDLDRIRGLVLENPFESIPAMVRALYPQKWIPYHYLGPLAFDKWDTLAALRLHHNRDTVLGRLSREMLMLLSEYDEMVPLSMGETIFNTATLGRDTTARKVVIPKALHENAWMKQRWTSEMQKYLTCI</sequence>
<dbReference type="GO" id="GO:0008474">
    <property type="term" value="F:palmitoyl-(protein) hydrolase activity"/>
    <property type="evidence" value="ECO:0007669"/>
    <property type="project" value="TreeGrafter"/>
</dbReference>
<dbReference type="OrthoDB" id="10249433at2759"/>
<dbReference type="AlphaFoldDB" id="K5WW54"/>
<proteinExistence type="predicted"/>
<dbReference type="InParanoid" id="K5WW54"/>
<evidence type="ECO:0000313" key="2">
    <source>
        <dbReference type="EMBL" id="EKM79691.1"/>
    </source>
</evidence>
<dbReference type="GeneID" id="18822354"/>
<dbReference type="SUPFAM" id="SSF53474">
    <property type="entry name" value="alpha/beta-Hydrolases"/>
    <property type="match status" value="1"/>
</dbReference>
<dbReference type="Gene3D" id="3.40.50.1820">
    <property type="entry name" value="alpha/beta hydrolase"/>
    <property type="match status" value="1"/>
</dbReference>
<protein>
    <recommendedName>
        <fullName evidence="1">Fungal lipase-type domain-containing protein</fullName>
    </recommendedName>
</protein>
<gene>
    <name evidence="2" type="ORF">AGABI1DRAFT_107090</name>
</gene>
<name>K5WW54_AGABU</name>
<feature type="domain" description="Fungal lipase-type" evidence="1">
    <location>
        <begin position="49"/>
        <end position="85"/>
    </location>
</feature>
<dbReference type="GO" id="GO:0006629">
    <property type="term" value="P:lipid metabolic process"/>
    <property type="evidence" value="ECO:0007669"/>
    <property type="project" value="InterPro"/>
</dbReference>
<dbReference type="Proteomes" id="UP000008493">
    <property type="component" value="Unassembled WGS sequence"/>
</dbReference>
<dbReference type="KEGG" id="abp:AGABI1DRAFT107090"/>
<dbReference type="RefSeq" id="XP_007330290.1">
    <property type="nucleotide sequence ID" value="XM_007330228.1"/>
</dbReference>
<evidence type="ECO:0000313" key="3">
    <source>
        <dbReference type="Proteomes" id="UP000008493"/>
    </source>
</evidence>
<keyword evidence="3" id="KW-1185">Reference proteome</keyword>
<dbReference type="EMBL" id="JH971390">
    <property type="protein sequence ID" value="EKM79691.1"/>
    <property type="molecule type" value="Genomic_DNA"/>
</dbReference>
<dbReference type="InterPro" id="IPR029058">
    <property type="entry name" value="AB_hydrolase_fold"/>
</dbReference>
<dbReference type="eggNOG" id="KOG4391">
    <property type="taxonomic scope" value="Eukaryota"/>
</dbReference>
<dbReference type="HOGENOM" id="CLU_1214466_0_0_1"/>